<evidence type="ECO:0000313" key="2">
    <source>
        <dbReference type="Proteomes" id="UP000658720"/>
    </source>
</evidence>
<evidence type="ECO:0000313" key="1">
    <source>
        <dbReference type="EMBL" id="MBE9254651.1"/>
    </source>
</evidence>
<organism evidence="1 2">
    <name type="scientific">Synechocystis salina LEGE 00031</name>
    <dbReference type="NCBI Taxonomy" id="1828736"/>
    <lineage>
        <taxon>Bacteria</taxon>
        <taxon>Bacillati</taxon>
        <taxon>Cyanobacteriota</taxon>
        <taxon>Cyanophyceae</taxon>
        <taxon>Synechococcales</taxon>
        <taxon>Merismopediaceae</taxon>
        <taxon>Synechocystis</taxon>
    </lineage>
</organism>
<reference evidence="1 2" key="1">
    <citation type="submission" date="2020-10" db="EMBL/GenBank/DDBJ databases">
        <authorList>
            <person name="Castelo-Branco R."/>
            <person name="Eusebio N."/>
            <person name="Adriana R."/>
            <person name="Vieira A."/>
            <person name="Brugerolle De Fraissinette N."/>
            <person name="Rezende De Castro R."/>
            <person name="Schneider M.P."/>
            <person name="Vasconcelos V."/>
            <person name="Leao P.N."/>
        </authorList>
    </citation>
    <scope>NUCLEOTIDE SEQUENCE [LARGE SCALE GENOMIC DNA]</scope>
    <source>
        <strain evidence="1 2">LEGE 00031</strain>
    </source>
</reference>
<gene>
    <name evidence="1" type="ORF">IQ217_12550</name>
</gene>
<name>A0ABR9VUC6_9SYNC</name>
<dbReference type="Proteomes" id="UP000658720">
    <property type="component" value="Unassembled WGS sequence"/>
</dbReference>
<dbReference type="EMBL" id="JADEVV010000035">
    <property type="protein sequence ID" value="MBE9254651.1"/>
    <property type="molecule type" value="Genomic_DNA"/>
</dbReference>
<proteinExistence type="predicted"/>
<protein>
    <submittedName>
        <fullName evidence="1">Uncharacterized protein</fullName>
    </submittedName>
</protein>
<accession>A0ABR9VUC6</accession>
<keyword evidence="2" id="KW-1185">Reference proteome</keyword>
<comment type="caution">
    <text evidence="1">The sequence shown here is derived from an EMBL/GenBank/DDBJ whole genome shotgun (WGS) entry which is preliminary data.</text>
</comment>
<sequence length="91" mass="10008">MSLGFLPILRDLSVVIKMAIACVQLLTKNNPGGGFAFGLWNCAGIGETQVEGFEKILEKIHNLRQTTEEKALEFCFGSTFLENQLFSGVEP</sequence>